<keyword evidence="1" id="KW-0812">Transmembrane</keyword>
<protein>
    <submittedName>
        <fullName evidence="2">Uncharacterized protein</fullName>
    </submittedName>
</protein>
<comment type="caution">
    <text evidence="2">The sequence shown here is derived from an EMBL/GenBank/DDBJ whole genome shotgun (WGS) entry which is preliminary data.</text>
</comment>
<keyword evidence="1" id="KW-0472">Membrane</keyword>
<sequence>MAVKIAIVATVTVGGMDAAVEPSGMSLWRVTGETMAMNIKKYTINRFALGQKAFRQMNSSMVVKITTVATVTVGGMVALSHLTYKDMGNATMMLGTSLAM</sequence>
<reference evidence="2" key="2">
    <citation type="submission" date="2019-04" db="EMBL/GenBank/DDBJ databases">
        <authorList>
            <person name="Zou H."/>
        </authorList>
    </citation>
    <scope>NUCLEOTIDE SEQUENCE</scope>
    <source>
        <strain evidence="2">2015oxa</strain>
    </source>
</reference>
<name>A0AAW6QVK2_9GAMM</name>
<reference evidence="2" key="1">
    <citation type="journal article" date="2019" name="Int J Environ Res Public Health">
        <title>Characterization of Chromosome-Mediated BlaOXA-894 in Shewanella xiamenensis Isolated from Pig Wastewater.</title>
        <authorList>
            <person name="Zou H."/>
            <person name="Zhou Z."/>
            <person name="Xia H."/>
            <person name="Zhao Q."/>
            <person name="Li X."/>
        </authorList>
    </citation>
    <scope>NUCLEOTIDE SEQUENCE</scope>
    <source>
        <strain evidence="2">2015oxa</strain>
    </source>
</reference>
<dbReference type="EMBL" id="SUNE01000004">
    <property type="protein sequence ID" value="MDG5899969.1"/>
    <property type="molecule type" value="Genomic_DNA"/>
</dbReference>
<feature type="transmembrane region" description="Helical" evidence="1">
    <location>
        <begin position="61"/>
        <end position="84"/>
    </location>
</feature>
<keyword evidence="1" id="KW-1133">Transmembrane helix</keyword>
<proteinExistence type="predicted"/>
<dbReference type="AlphaFoldDB" id="A0AAW6QVK2"/>
<accession>A0AAW6QVK2</accession>
<dbReference type="Proteomes" id="UP001152518">
    <property type="component" value="Unassembled WGS sequence"/>
</dbReference>
<evidence type="ECO:0000256" key="1">
    <source>
        <dbReference type="SAM" id="Phobius"/>
    </source>
</evidence>
<gene>
    <name evidence="2" type="ORF">E2650_08705</name>
</gene>
<evidence type="ECO:0000313" key="2">
    <source>
        <dbReference type="EMBL" id="MDG5899969.1"/>
    </source>
</evidence>
<organism evidence="2">
    <name type="scientific">Shewanella xiamenensis</name>
    <dbReference type="NCBI Taxonomy" id="332186"/>
    <lineage>
        <taxon>Bacteria</taxon>
        <taxon>Pseudomonadati</taxon>
        <taxon>Pseudomonadota</taxon>
        <taxon>Gammaproteobacteria</taxon>
        <taxon>Alteromonadales</taxon>
        <taxon>Shewanellaceae</taxon>
        <taxon>Shewanella</taxon>
    </lineage>
</organism>